<dbReference type="Pfam" id="PF00005">
    <property type="entry name" value="ABC_tran"/>
    <property type="match status" value="1"/>
</dbReference>
<dbReference type="PROSITE" id="PS00211">
    <property type="entry name" value="ABC_TRANSPORTER_1"/>
    <property type="match status" value="1"/>
</dbReference>
<evidence type="ECO:0000256" key="2">
    <source>
        <dbReference type="ARBA" id="ARBA00022741"/>
    </source>
</evidence>
<name>A0A7W0CBM9_9BACT</name>
<keyword evidence="6" id="KW-1185">Reference proteome</keyword>
<dbReference type="RefSeq" id="WP_181552409.1">
    <property type="nucleotide sequence ID" value="NZ_JACDUS010000012.1"/>
</dbReference>
<feature type="domain" description="ABC transporter" evidence="4">
    <location>
        <begin position="3"/>
        <end position="239"/>
    </location>
</feature>
<dbReference type="PROSITE" id="PS50893">
    <property type="entry name" value="ABC_TRANSPORTER_2"/>
    <property type="match status" value="1"/>
</dbReference>
<dbReference type="InterPro" id="IPR027417">
    <property type="entry name" value="P-loop_NTPase"/>
</dbReference>
<dbReference type="InterPro" id="IPR050166">
    <property type="entry name" value="ABC_transporter_ATP-bind"/>
</dbReference>
<dbReference type="Proteomes" id="UP000525298">
    <property type="component" value="Unassembled WGS sequence"/>
</dbReference>
<organism evidence="5 6">
    <name type="scientific">Desulfosalsimonas propionicica</name>
    <dbReference type="NCBI Taxonomy" id="332175"/>
    <lineage>
        <taxon>Bacteria</taxon>
        <taxon>Pseudomonadati</taxon>
        <taxon>Thermodesulfobacteriota</taxon>
        <taxon>Desulfobacteria</taxon>
        <taxon>Desulfobacterales</taxon>
        <taxon>Desulfosalsimonadaceae</taxon>
        <taxon>Desulfosalsimonas</taxon>
    </lineage>
</organism>
<gene>
    <name evidence="5" type="ORF">HNR65_003142</name>
</gene>
<dbReference type="InterPro" id="IPR017871">
    <property type="entry name" value="ABC_transporter-like_CS"/>
</dbReference>
<keyword evidence="3 5" id="KW-0067">ATP-binding</keyword>
<proteinExistence type="predicted"/>
<dbReference type="PANTHER" id="PTHR42788">
    <property type="entry name" value="TAURINE IMPORT ATP-BINDING PROTEIN-RELATED"/>
    <property type="match status" value="1"/>
</dbReference>
<dbReference type="GO" id="GO:0016887">
    <property type="term" value="F:ATP hydrolysis activity"/>
    <property type="evidence" value="ECO:0007669"/>
    <property type="project" value="InterPro"/>
</dbReference>
<protein>
    <submittedName>
        <fullName evidence="5">NitT/TauT family transport system ATP-binding protein</fullName>
    </submittedName>
</protein>
<dbReference type="CDD" id="cd03293">
    <property type="entry name" value="ABC_NrtD_SsuB_transporters"/>
    <property type="match status" value="1"/>
</dbReference>
<evidence type="ECO:0000256" key="1">
    <source>
        <dbReference type="ARBA" id="ARBA00022448"/>
    </source>
</evidence>
<dbReference type="PANTHER" id="PTHR42788:SF13">
    <property type="entry name" value="ALIPHATIC SULFONATES IMPORT ATP-BINDING PROTEIN SSUB"/>
    <property type="match status" value="1"/>
</dbReference>
<evidence type="ECO:0000259" key="4">
    <source>
        <dbReference type="PROSITE" id="PS50893"/>
    </source>
</evidence>
<dbReference type="SMART" id="SM00382">
    <property type="entry name" value="AAA"/>
    <property type="match status" value="1"/>
</dbReference>
<comment type="caution">
    <text evidence="5">The sequence shown here is derived from an EMBL/GenBank/DDBJ whole genome shotgun (WGS) entry which is preliminary data.</text>
</comment>
<dbReference type="InterPro" id="IPR003439">
    <property type="entry name" value="ABC_transporter-like_ATP-bd"/>
</dbReference>
<evidence type="ECO:0000313" key="5">
    <source>
        <dbReference type="EMBL" id="MBA2882787.1"/>
    </source>
</evidence>
<dbReference type="EMBL" id="JACDUS010000012">
    <property type="protein sequence ID" value="MBA2882787.1"/>
    <property type="molecule type" value="Genomic_DNA"/>
</dbReference>
<dbReference type="InterPro" id="IPR003593">
    <property type="entry name" value="AAA+_ATPase"/>
</dbReference>
<sequence>MCIEIKNISKTYVESEALGTRIAILDNINFTVDSGCFVSIVGPSGCGKTTLLKIIAGLITPNQGWAKLQGEDIQLGDERVGMVFQEYALFPWRTLIRNIEFSLEVKGFSRSQRRSAAIEFINEFGLSGFEHRLPQELSGGMKQRAAIARTLINKPKVVLMDEPFASLDSQTRNEMQDFLLSVWHDREETILFVTHNVDEAVYLSQKIIVLSPRPGRVLEIFDIDYPYPRDRTSPEANRIRKKILELISSQKKNVSTVS</sequence>
<accession>A0A7W0CBM9</accession>
<dbReference type="AlphaFoldDB" id="A0A7W0CBM9"/>
<dbReference type="Gene3D" id="3.40.50.300">
    <property type="entry name" value="P-loop containing nucleotide triphosphate hydrolases"/>
    <property type="match status" value="1"/>
</dbReference>
<evidence type="ECO:0000313" key="6">
    <source>
        <dbReference type="Proteomes" id="UP000525298"/>
    </source>
</evidence>
<dbReference type="SUPFAM" id="SSF52540">
    <property type="entry name" value="P-loop containing nucleoside triphosphate hydrolases"/>
    <property type="match status" value="1"/>
</dbReference>
<dbReference type="GO" id="GO:0005524">
    <property type="term" value="F:ATP binding"/>
    <property type="evidence" value="ECO:0007669"/>
    <property type="project" value="UniProtKB-KW"/>
</dbReference>
<keyword evidence="1" id="KW-0813">Transport</keyword>
<evidence type="ECO:0000256" key="3">
    <source>
        <dbReference type="ARBA" id="ARBA00022840"/>
    </source>
</evidence>
<keyword evidence="2" id="KW-0547">Nucleotide-binding</keyword>
<reference evidence="5 6" key="1">
    <citation type="submission" date="2020-07" db="EMBL/GenBank/DDBJ databases">
        <title>Genomic Encyclopedia of Type Strains, Phase IV (KMG-IV): sequencing the most valuable type-strain genomes for metagenomic binning, comparative biology and taxonomic classification.</title>
        <authorList>
            <person name="Goeker M."/>
        </authorList>
    </citation>
    <scope>NUCLEOTIDE SEQUENCE [LARGE SCALE GENOMIC DNA]</scope>
    <source>
        <strain evidence="5 6">DSM 17721</strain>
    </source>
</reference>